<gene>
    <name evidence="13" type="ORF">C0Z16_31030</name>
</gene>
<keyword evidence="4" id="KW-1134">Transmembrane beta strand</keyword>
<evidence type="ECO:0000256" key="10">
    <source>
        <dbReference type="ARBA" id="ARBA00023237"/>
    </source>
</evidence>
<evidence type="ECO:0000259" key="12">
    <source>
        <dbReference type="Pfam" id="PF13609"/>
    </source>
</evidence>
<evidence type="ECO:0000256" key="1">
    <source>
        <dbReference type="ARBA" id="ARBA00004571"/>
    </source>
</evidence>
<keyword evidence="10" id="KW-0998">Cell outer membrane</keyword>
<dbReference type="PRINTS" id="PR00184">
    <property type="entry name" value="NEISSPPORIN"/>
</dbReference>
<dbReference type="InterPro" id="IPR002299">
    <property type="entry name" value="Porin_Neis"/>
</dbReference>
<evidence type="ECO:0000256" key="4">
    <source>
        <dbReference type="ARBA" id="ARBA00022452"/>
    </source>
</evidence>
<dbReference type="InterPro" id="IPR001702">
    <property type="entry name" value="Porin_Gram-ve"/>
</dbReference>
<evidence type="ECO:0000313" key="13">
    <source>
        <dbReference type="EMBL" id="PMS24478.1"/>
    </source>
</evidence>
<evidence type="ECO:0000256" key="2">
    <source>
        <dbReference type="ARBA" id="ARBA00011233"/>
    </source>
</evidence>
<evidence type="ECO:0000256" key="11">
    <source>
        <dbReference type="SAM" id="SignalP"/>
    </source>
</evidence>
<comment type="subunit">
    <text evidence="2">Homotrimer.</text>
</comment>
<dbReference type="InterPro" id="IPR023614">
    <property type="entry name" value="Porin_dom_sf"/>
</dbReference>
<evidence type="ECO:0000256" key="6">
    <source>
        <dbReference type="ARBA" id="ARBA00022729"/>
    </source>
</evidence>
<feature type="chain" id="PRO_5047545097" evidence="11">
    <location>
        <begin position="18"/>
        <end position="409"/>
    </location>
</feature>
<keyword evidence="14" id="KW-1185">Reference proteome</keyword>
<feature type="domain" description="Porin" evidence="12">
    <location>
        <begin position="4"/>
        <end position="374"/>
    </location>
</feature>
<dbReference type="InterPro" id="IPR033900">
    <property type="entry name" value="Gram_neg_porin_domain"/>
</dbReference>
<dbReference type="PRINTS" id="PR00182">
    <property type="entry name" value="ECOLNEIPORIN"/>
</dbReference>
<dbReference type="Proteomes" id="UP000235659">
    <property type="component" value="Unassembled WGS sequence"/>
</dbReference>
<evidence type="ECO:0000256" key="9">
    <source>
        <dbReference type="ARBA" id="ARBA00023136"/>
    </source>
</evidence>
<feature type="signal peptide" evidence="11">
    <location>
        <begin position="1"/>
        <end position="17"/>
    </location>
</feature>
<dbReference type="SUPFAM" id="SSF56935">
    <property type="entry name" value="Porins"/>
    <property type="match status" value="1"/>
</dbReference>
<sequence length="409" mass="42144">MPLAAAASLLMASAAFAQSRVTLFGVIDEGFNYLSSAQTARPATGPVGHSQYSLQDGATGGLGGSRWGLRGEEDLGAGLTAIFHLEGGFNVNNGTLAQGGALFGRQAYVGMRSDALGAVTLGRQYDSVVSFVQLYSSAAQWGGYIGAHPGDIDNLVNTHRINNAIKYSSPDLHGLTFGGLYSLGGVPGSVGRNQLWSAGFNYSNGSFGIAAAYLNARNPNLSFFGTNPNNGTTVASNNFGSAGSATAPEVNTIQAGYASASTAQIIAAGTSYQVGAATLGAVYSNVQYRGLGNTATSGPNPLGYRGAAVFNTAEANFKYQITPALLAGAAYVFTKNSGAGGLGHAIYQQGSTGLDYFLSKRTDTYMILVYQHASGTDSLGRAAIANIMGQTSSASNHQVAFRLGIRHKF</sequence>
<reference evidence="13 14" key="1">
    <citation type="submission" date="2018-01" db="EMBL/GenBank/DDBJ databases">
        <title>Whole genome analyses suggest that Burkholderia sensu lato contains two further novel genera in the rhizoxinica-symbiotica group Mycetohabitans gen. nov., and Trinickia gen. nov.: implications for the evolution of diazotrophy and nodulation in the Burkholderiaceae.</title>
        <authorList>
            <person name="Estrada-de los Santos P."/>
            <person name="Palmer M."/>
            <person name="Chavez-Ramirez B."/>
            <person name="Beukes C."/>
            <person name="Steenkamp E.T."/>
            <person name="Hirsch A.M."/>
            <person name="Manyaka P."/>
            <person name="Maluk M."/>
            <person name="Lafos M."/>
            <person name="Crook M."/>
            <person name="Gross E."/>
            <person name="Simon M.F."/>
            <person name="Bueno dos Reis Junior F."/>
            <person name="Poole P.S."/>
            <person name="Venter S.N."/>
            <person name="James E.K."/>
        </authorList>
    </citation>
    <scope>NUCLEOTIDE SEQUENCE [LARGE SCALE GENOMIC DNA]</scope>
    <source>
        <strain evidence="13 14">WSM 3937</strain>
    </source>
</reference>
<protein>
    <submittedName>
        <fullName evidence="13">Porin</fullName>
    </submittedName>
</protein>
<dbReference type="Pfam" id="PF13609">
    <property type="entry name" value="Porin_4"/>
    <property type="match status" value="1"/>
</dbReference>
<organism evidence="13 14">
    <name type="scientific">Paraburkholderia rhynchosiae</name>
    <dbReference type="NCBI Taxonomy" id="487049"/>
    <lineage>
        <taxon>Bacteria</taxon>
        <taxon>Pseudomonadati</taxon>
        <taxon>Pseudomonadota</taxon>
        <taxon>Betaproteobacteria</taxon>
        <taxon>Burkholderiales</taxon>
        <taxon>Burkholderiaceae</taxon>
        <taxon>Paraburkholderia</taxon>
    </lineage>
</organism>
<dbReference type="InterPro" id="IPR050298">
    <property type="entry name" value="Gram-neg_bact_OMP"/>
</dbReference>
<keyword evidence="7" id="KW-0406">Ion transport</keyword>
<accession>A0ABX4UVY1</accession>
<comment type="subcellular location">
    <subcellularLocation>
        <location evidence="1">Cell outer membrane</location>
        <topology evidence="1">Multi-pass membrane protein</topology>
    </subcellularLocation>
</comment>
<dbReference type="PANTHER" id="PTHR34501">
    <property type="entry name" value="PROTEIN YDDL-RELATED"/>
    <property type="match status" value="1"/>
</dbReference>
<keyword evidence="5" id="KW-0812">Transmembrane</keyword>
<proteinExistence type="predicted"/>
<comment type="caution">
    <text evidence="13">The sequence shown here is derived from an EMBL/GenBank/DDBJ whole genome shotgun (WGS) entry which is preliminary data.</text>
</comment>
<dbReference type="PANTHER" id="PTHR34501:SF9">
    <property type="entry name" value="MAJOR OUTER MEMBRANE PROTEIN P.IA"/>
    <property type="match status" value="1"/>
</dbReference>
<keyword evidence="9" id="KW-0472">Membrane</keyword>
<keyword evidence="3" id="KW-0813">Transport</keyword>
<evidence type="ECO:0000256" key="7">
    <source>
        <dbReference type="ARBA" id="ARBA00023065"/>
    </source>
</evidence>
<dbReference type="CDD" id="cd00342">
    <property type="entry name" value="gram_neg_porins"/>
    <property type="match status" value="1"/>
</dbReference>
<dbReference type="EMBL" id="PNXY01000035">
    <property type="protein sequence ID" value="PMS24478.1"/>
    <property type="molecule type" value="Genomic_DNA"/>
</dbReference>
<evidence type="ECO:0000256" key="8">
    <source>
        <dbReference type="ARBA" id="ARBA00023114"/>
    </source>
</evidence>
<name>A0ABX4UVY1_9BURK</name>
<evidence type="ECO:0000256" key="3">
    <source>
        <dbReference type="ARBA" id="ARBA00022448"/>
    </source>
</evidence>
<keyword evidence="6 11" id="KW-0732">Signal</keyword>
<keyword evidence="8" id="KW-0626">Porin</keyword>
<evidence type="ECO:0000256" key="5">
    <source>
        <dbReference type="ARBA" id="ARBA00022692"/>
    </source>
</evidence>
<dbReference type="Gene3D" id="2.40.160.10">
    <property type="entry name" value="Porin"/>
    <property type="match status" value="1"/>
</dbReference>
<evidence type="ECO:0000313" key="14">
    <source>
        <dbReference type="Proteomes" id="UP000235659"/>
    </source>
</evidence>